<sequence>MTIFARLQLGSDTVGSNATQVWNHIRELDGDDLRRRTPADGLEREHIQTYISCLPNHTNTKRCRVVLAQVRLTSSRQLHGVLNTVSWGTLLPTGVIVARNLKALNPMDKGWFYLHFACQGAAYTIGTAGWATGRWLGGSDASNVHRTIGLILFILNTLQVLGILLRPTPDHRVRVYWNVYHHMSGYTIIVLSVVNVYMGLSLLHPLMIWKQIYTGILVHLGSIAVLLEIIIVRRNSKTRRPNLSIYGEGDETCFTD</sequence>
<proteinExistence type="predicted"/>
<comment type="caution">
    <text evidence="1">The sequence shown here is derived from an EMBL/GenBank/DDBJ whole genome shotgun (WGS) entry which is preliminary data.</text>
</comment>
<protein>
    <submittedName>
        <fullName evidence="1">Uncharacterized protein</fullName>
    </submittedName>
</protein>
<evidence type="ECO:0000313" key="1">
    <source>
        <dbReference type="EMBL" id="KAI4340993.1"/>
    </source>
</evidence>
<dbReference type="Proteomes" id="UP001057402">
    <property type="component" value="Chromosome 7"/>
</dbReference>
<organism evidence="1 2">
    <name type="scientific">Melastoma candidum</name>
    <dbReference type="NCBI Taxonomy" id="119954"/>
    <lineage>
        <taxon>Eukaryota</taxon>
        <taxon>Viridiplantae</taxon>
        <taxon>Streptophyta</taxon>
        <taxon>Embryophyta</taxon>
        <taxon>Tracheophyta</taxon>
        <taxon>Spermatophyta</taxon>
        <taxon>Magnoliopsida</taxon>
        <taxon>eudicotyledons</taxon>
        <taxon>Gunneridae</taxon>
        <taxon>Pentapetalae</taxon>
        <taxon>rosids</taxon>
        <taxon>malvids</taxon>
        <taxon>Myrtales</taxon>
        <taxon>Melastomataceae</taxon>
        <taxon>Melastomatoideae</taxon>
        <taxon>Melastomateae</taxon>
        <taxon>Melastoma</taxon>
    </lineage>
</organism>
<evidence type="ECO:0000313" key="2">
    <source>
        <dbReference type="Proteomes" id="UP001057402"/>
    </source>
</evidence>
<reference evidence="2" key="1">
    <citation type="journal article" date="2023" name="Front. Plant Sci.">
        <title>Chromosomal-level genome assembly of Melastoma candidum provides insights into trichome evolution.</title>
        <authorList>
            <person name="Zhong Y."/>
            <person name="Wu W."/>
            <person name="Sun C."/>
            <person name="Zou P."/>
            <person name="Liu Y."/>
            <person name="Dai S."/>
            <person name="Zhou R."/>
        </authorList>
    </citation>
    <scope>NUCLEOTIDE SEQUENCE [LARGE SCALE GENOMIC DNA]</scope>
</reference>
<keyword evidence="2" id="KW-1185">Reference proteome</keyword>
<dbReference type="EMBL" id="CM042886">
    <property type="protein sequence ID" value="KAI4340993.1"/>
    <property type="molecule type" value="Genomic_DNA"/>
</dbReference>
<accession>A0ACB9NW50</accession>
<gene>
    <name evidence="1" type="ORF">MLD38_025775</name>
</gene>
<name>A0ACB9NW50_9MYRT</name>